<evidence type="ECO:0000313" key="9">
    <source>
        <dbReference type="EMBL" id="EPS35039.1"/>
    </source>
</evidence>
<comment type="cofactor">
    <cofactor evidence="1 8">
        <name>heme</name>
        <dbReference type="ChEBI" id="CHEBI:30413"/>
    </cofactor>
</comment>
<dbReference type="GO" id="GO:0004497">
    <property type="term" value="F:monooxygenase activity"/>
    <property type="evidence" value="ECO:0007669"/>
    <property type="project" value="UniProtKB-KW"/>
</dbReference>
<reference evidence="9 10" key="1">
    <citation type="journal article" date="2013" name="PLoS ONE">
        <title>Genomic and secretomic analyses reveal unique features of the lignocellulolytic enzyme system of Penicillium decumbens.</title>
        <authorList>
            <person name="Liu G."/>
            <person name="Zhang L."/>
            <person name="Wei X."/>
            <person name="Zou G."/>
            <person name="Qin Y."/>
            <person name="Ma L."/>
            <person name="Li J."/>
            <person name="Zheng H."/>
            <person name="Wang S."/>
            <person name="Wang C."/>
            <person name="Xun L."/>
            <person name="Zhao G.-P."/>
            <person name="Zhou Z."/>
            <person name="Qu Y."/>
        </authorList>
    </citation>
    <scope>NUCLEOTIDE SEQUENCE [LARGE SCALE GENOMIC DNA]</scope>
    <source>
        <strain evidence="10">114-2 / CGMCC 5302</strain>
    </source>
</reference>
<sequence length="507" mass="56723">MQYQLSAPTILILIAPLVLGLSLYHLARACFPLQRRPKDISWIGREQGLLSAFRACLAQWQYNPAILEAGYKAFNKTGKAFLMPLISFEPVVILPQEHIQWIIDQPPTVLCPRRAAYSRMGVRYVAPGFTPATSEILHTAIKVHLNKKFDRLQPAMYDQLSWAIDRSFGTANCVSKVSLGDALRYAVYHTLVPVLAGRELAKNERFVEAIISSSQWFGAASTITGQCLPAPFRGVIGWVLQKPIGYVQRRYLAYLMPIVKERLNKLQEDSQVPEDMVTWLCQAILKTRGPEGAEGVFADAFNLLLGAAFTSTVLTAHHALLDILGSSEKAEIYQILRSEAESVFDGPAKWADPATVHRLGYIDSTLRESLRRAPPTSMALLREVVPRDGLALPNGQLLNKGSWLAVPSIPIHNDKRFYENAEQFKPFRFVQDGKSESCVSTSDTFLSFGHGRSACAGRQFATRILKMMLSYIVLHYDIEEIDGRPPNFFMGEHAVPPDVVVRVRRRA</sequence>
<keyword evidence="5" id="KW-0560">Oxidoreductase</keyword>
<organism evidence="9 10">
    <name type="scientific">Penicillium oxalicum (strain 114-2 / CGMCC 5302)</name>
    <name type="common">Penicillium decumbens</name>
    <dbReference type="NCBI Taxonomy" id="933388"/>
    <lineage>
        <taxon>Eukaryota</taxon>
        <taxon>Fungi</taxon>
        <taxon>Dikarya</taxon>
        <taxon>Ascomycota</taxon>
        <taxon>Pezizomycotina</taxon>
        <taxon>Eurotiomycetes</taxon>
        <taxon>Eurotiomycetidae</taxon>
        <taxon>Eurotiales</taxon>
        <taxon>Aspergillaceae</taxon>
        <taxon>Penicillium</taxon>
    </lineage>
</organism>
<keyword evidence="10" id="KW-1185">Reference proteome</keyword>
<feature type="binding site" description="axial binding residue" evidence="8">
    <location>
        <position position="455"/>
    </location>
    <ligand>
        <name>heme</name>
        <dbReference type="ChEBI" id="CHEBI:30413"/>
    </ligand>
    <ligandPart>
        <name>Fe</name>
        <dbReference type="ChEBI" id="CHEBI:18248"/>
    </ligandPart>
</feature>
<dbReference type="GO" id="GO:0020037">
    <property type="term" value="F:heme binding"/>
    <property type="evidence" value="ECO:0007669"/>
    <property type="project" value="InterPro"/>
</dbReference>
<evidence type="ECO:0000256" key="3">
    <source>
        <dbReference type="ARBA" id="ARBA00022617"/>
    </source>
</evidence>
<dbReference type="PRINTS" id="PR00465">
    <property type="entry name" value="EP450IV"/>
</dbReference>
<dbReference type="GO" id="GO:0005506">
    <property type="term" value="F:iron ion binding"/>
    <property type="evidence" value="ECO:0007669"/>
    <property type="project" value="InterPro"/>
</dbReference>
<evidence type="ECO:0000256" key="4">
    <source>
        <dbReference type="ARBA" id="ARBA00022723"/>
    </source>
</evidence>
<dbReference type="STRING" id="933388.S7ZX50"/>
<keyword evidence="7" id="KW-0503">Monooxygenase</keyword>
<dbReference type="Gene3D" id="1.10.630.10">
    <property type="entry name" value="Cytochrome P450"/>
    <property type="match status" value="1"/>
</dbReference>
<accession>S7ZX50</accession>
<keyword evidence="6 8" id="KW-0408">Iron</keyword>
<dbReference type="AlphaFoldDB" id="S7ZX50"/>
<dbReference type="InterPro" id="IPR002403">
    <property type="entry name" value="Cyt_P450_E_grp-IV"/>
</dbReference>
<comment type="similarity">
    <text evidence="2">Belongs to the cytochrome P450 family.</text>
</comment>
<dbReference type="PANTHER" id="PTHR46206:SF1">
    <property type="entry name" value="P450, PUTATIVE (EUROFUNG)-RELATED"/>
    <property type="match status" value="1"/>
</dbReference>
<protein>
    <recommendedName>
        <fullName evidence="11">Cytochrome P450</fullName>
    </recommendedName>
</protein>
<gene>
    <name evidence="9" type="ORF">PDE_10004</name>
</gene>
<dbReference type="OrthoDB" id="1844152at2759"/>
<dbReference type="HOGENOM" id="CLU_022195_9_2_1"/>
<evidence type="ECO:0000256" key="2">
    <source>
        <dbReference type="ARBA" id="ARBA00010617"/>
    </source>
</evidence>
<dbReference type="Pfam" id="PF00067">
    <property type="entry name" value="p450"/>
    <property type="match status" value="1"/>
</dbReference>
<evidence type="ECO:0000256" key="6">
    <source>
        <dbReference type="ARBA" id="ARBA00023004"/>
    </source>
</evidence>
<dbReference type="SUPFAM" id="SSF48264">
    <property type="entry name" value="Cytochrome P450"/>
    <property type="match status" value="1"/>
</dbReference>
<dbReference type="EMBL" id="KB644415">
    <property type="protein sequence ID" value="EPS35039.1"/>
    <property type="molecule type" value="Genomic_DNA"/>
</dbReference>
<evidence type="ECO:0000313" key="10">
    <source>
        <dbReference type="Proteomes" id="UP000019376"/>
    </source>
</evidence>
<evidence type="ECO:0000256" key="1">
    <source>
        <dbReference type="ARBA" id="ARBA00001971"/>
    </source>
</evidence>
<dbReference type="CDD" id="cd11041">
    <property type="entry name" value="CYP503A1-like"/>
    <property type="match status" value="1"/>
</dbReference>
<name>S7ZX50_PENO1</name>
<dbReference type="GO" id="GO:0016705">
    <property type="term" value="F:oxidoreductase activity, acting on paired donors, with incorporation or reduction of molecular oxygen"/>
    <property type="evidence" value="ECO:0007669"/>
    <property type="project" value="InterPro"/>
</dbReference>
<evidence type="ECO:0008006" key="11">
    <source>
        <dbReference type="Google" id="ProtNLM"/>
    </source>
</evidence>
<dbReference type="PhylomeDB" id="S7ZX50"/>
<dbReference type="GO" id="GO:0043386">
    <property type="term" value="P:mycotoxin biosynthetic process"/>
    <property type="evidence" value="ECO:0007669"/>
    <property type="project" value="UniProtKB-ARBA"/>
</dbReference>
<evidence type="ECO:0000256" key="7">
    <source>
        <dbReference type="ARBA" id="ARBA00023033"/>
    </source>
</evidence>
<dbReference type="PANTHER" id="PTHR46206">
    <property type="entry name" value="CYTOCHROME P450"/>
    <property type="match status" value="1"/>
</dbReference>
<evidence type="ECO:0000256" key="5">
    <source>
        <dbReference type="ARBA" id="ARBA00023002"/>
    </source>
</evidence>
<keyword evidence="3 8" id="KW-0349">Heme</keyword>
<proteinExistence type="inferred from homology"/>
<dbReference type="Proteomes" id="UP000019376">
    <property type="component" value="Unassembled WGS sequence"/>
</dbReference>
<evidence type="ECO:0000256" key="8">
    <source>
        <dbReference type="PIRSR" id="PIRSR602403-1"/>
    </source>
</evidence>
<keyword evidence="4 8" id="KW-0479">Metal-binding</keyword>
<dbReference type="eggNOG" id="KOG0158">
    <property type="taxonomic scope" value="Eukaryota"/>
</dbReference>
<dbReference type="InterPro" id="IPR001128">
    <property type="entry name" value="Cyt_P450"/>
</dbReference>
<dbReference type="InterPro" id="IPR036396">
    <property type="entry name" value="Cyt_P450_sf"/>
</dbReference>